<keyword evidence="3" id="KW-1185">Reference proteome</keyword>
<keyword evidence="1" id="KW-1133">Transmembrane helix</keyword>
<keyword evidence="1" id="KW-0812">Transmembrane</keyword>
<evidence type="ECO:0000313" key="2">
    <source>
        <dbReference type="EMBL" id="MBB3105915.1"/>
    </source>
</evidence>
<proteinExistence type="predicted"/>
<organism evidence="2 3">
    <name type="scientific">Psychrobacter luti</name>
    <dbReference type="NCBI Taxonomy" id="198481"/>
    <lineage>
        <taxon>Bacteria</taxon>
        <taxon>Pseudomonadati</taxon>
        <taxon>Pseudomonadota</taxon>
        <taxon>Gammaproteobacteria</taxon>
        <taxon>Moraxellales</taxon>
        <taxon>Moraxellaceae</taxon>
        <taxon>Psychrobacter</taxon>
    </lineage>
</organism>
<name>A0A839TCY5_9GAMM</name>
<evidence type="ECO:0000256" key="1">
    <source>
        <dbReference type="SAM" id="Phobius"/>
    </source>
</evidence>
<feature type="transmembrane region" description="Helical" evidence="1">
    <location>
        <begin position="12"/>
        <end position="30"/>
    </location>
</feature>
<evidence type="ECO:0000313" key="3">
    <source>
        <dbReference type="Proteomes" id="UP000588111"/>
    </source>
</evidence>
<protein>
    <submittedName>
        <fullName evidence="2">Uncharacterized protein</fullName>
    </submittedName>
</protein>
<gene>
    <name evidence="2" type="ORF">FHS24_000406</name>
</gene>
<dbReference type="RefSeq" id="WP_183618291.1">
    <property type="nucleotide sequence ID" value="NZ_CAJHAH010000011.1"/>
</dbReference>
<dbReference type="Proteomes" id="UP000588111">
    <property type="component" value="Unassembled WGS sequence"/>
</dbReference>
<accession>A0A839TCY5</accession>
<sequence>MINDWSTSKQSFNGIVLIILTMFMAFWLSACSVTPATSTAPPSSSDSASLVETADPLTYQACAYPPNELVQGCNTKGGTFLQQGRLGCYQCVLSYTDAGKVCQDGSDCQGQCKNTGEFIDSHANNQKGQCASDSSVFGCYQTIEKGVAQPAICVD</sequence>
<dbReference type="EMBL" id="JACHXL010000001">
    <property type="protein sequence ID" value="MBB3105915.1"/>
    <property type="molecule type" value="Genomic_DNA"/>
</dbReference>
<comment type="caution">
    <text evidence="2">The sequence shown here is derived from an EMBL/GenBank/DDBJ whole genome shotgun (WGS) entry which is preliminary data.</text>
</comment>
<dbReference type="AlphaFoldDB" id="A0A839TCY5"/>
<reference evidence="2 3" key="1">
    <citation type="submission" date="2020-08" db="EMBL/GenBank/DDBJ databases">
        <title>Genomic Encyclopedia of Type Strains, Phase III (KMG-III): the genomes of soil and plant-associated and newly described type strains.</title>
        <authorList>
            <person name="Whitman W."/>
        </authorList>
    </citation>
    <scope>NUCLEOTIDE SEQUENCE [LARGE SCALE GENOMIC DNA]</scope>
    <source>
        <strain evidence="2 3">CECT 5885</strain>
    </source>
</reference>
<keyword evidence="1" id="KW-0472">Membrane</keyword>